<keyword evidence="5" id="KW-0021">Allosteric enzyme</keyword>
<feature type="domain" description="Phosphoribosyltransferase" evidence="10">
    <location>
        <begin position="29"/>
        <end position="232"/>
    </location>
</feature>
<comment type="cofactor">
    <cofactor evidence="1">
        <name>Mg(2+)</name>
        <dbReference type="ChEBI" id="CHEBI:18420"/>
    </cofactor>
</comment>
<dbReference type="EC" id="2.4.2.9" evidence="4"/>
<evidence type="ECO:0000256" key="7">
    <source>
        <dbReference type="ARBA" id="ARBA00022679"/>
    </source>
</evidence>
<dbReference type="OrthoDB" id="106623at2759"/>
<reference evidence="11" key="1">
    <citation type="submission" date="2022-12" db="EMBL/GenBank/DDBJ databases">
        <authorList>
            <person name="Petersen C."/>
        </authorList>
    </citation>
    <scope>NUCLEOTIDE SEQUENCE</scope>
    <source>
        <strain evidence="11">IBT 21472</strain>
    </source>
</reference>
<evidence type="ECO:0000256" key="9">
    <source>
        <dbReference type="ARBA" id="ARBA00023134"/>
    </source>
</evidence>
<name>A0A9W9H8N0_9EURO</name>
<comment type="similarity">
    <text evidence="3">Belongs to the UPRTase family.</text>
</comment>
<evidence type="ECO:0000256" key="4">
    <source>
        <dbReference type="ARBA" id="ARBA00011894"/>
    </source>
</evidence>
<dbReference type="AlphaFoldDB" id="A0A9W9H8N0"/>
<dbReference type="Proteomes" id="UP001147746">
    <property type="component" value="Unassembled WGS sequence"/>
</dbReference>
<reference evidence="11" key="2">
    <citation type="journal article" date="2023" name="IMA Fungus">
        <title>Comparative genomic study of the Penicillium genus elucidates a diverse pangenome and 15 lateral gene transfer events.</title>
        <authorList>
            <person name="Petersen C."/>
            <person name="Sorensen T."/>
            <person name="Nielsen M.R."/>
            <person name="Sondergaard T.E."/>
            <person name="Sorensen J.L."/>
            <person name="Fitzpatrick D.A."/>
            <person name="Frisvad J.C."/>
            <person name="Nielsen K.L."/>
        </authorList>
    </citation>
    <scope>NUCLEOTIDE SEQUENCE</scope>
    <source>
        <strain evidence="11">IBT 21472</strain>
    </source>
</reference>
<dbReference type="InterPro" id="IPR029057">
    <property type="entry name" value="PRTase-like"/>
</dbReference>
<proteinExistence type="inferred from homology"/>
<dbReference type="GO" id="GO:0005525">
    <property type="term" value="F:GTP binding"/>
    <property type="evidence" value="ECO:0007669"/>
    <property type="project" value="UniProtKB-KW"/>
</dbReference>
<protein>
    <recommendedName>
        <fullName evidence="4">uracil phosphoribosyltransferase</fullName>
        <ecNumber evidence="4">2.4.2.9</ecNumber>
    </recommendedName>
</protein>
<evidence type="ECO:0000259" key="10">
    <source>
        <dbReference type="Pfam" id="PF14681"/>
    </source>
</evidence>
<accession>A0A9W9H8N0</accession>
<dbReference type="CDD" id="cd06223">
    <property type="entry name" value="PRTases_typeI"/>
    <property type="match status" value="1"/>
</dbReference>
<dbReference type="NCBIfam" id="NF001097">
    <property type="entry name" value="PRK00129.1"/>
    <property type="match status" value="1"/>
</dbReference>
<dbReference type="InterPro" id="IPR050054">
    <property type="entry name" value="UPRTase/APRTase"/>
</dbReference>
<evidence type="ECO:0000256" key="3">
    <source>
        <dbReference type="ARBA" id="ARBA00009516"/>
    </source>
</evidence>
<dbReference type="FunFam" id="3.40.50.2020:FF:000023">
    <property type="entry name" value="Probable uracil phosphoribosyltransferase"/>
    <property type="match status" value="1"/>
</dbReference>
<keyword evidence="12" id="KW-1185">Reference proteome</keyword>
<comment type="pathway">
    <text evidence="2">Pyrimidine metabolism; UMP biosynthesis via salvage pathway; UMP from uracil: step 1/1.</text>
</comment>
<evidence type="ECO:0000256" key="6">
    <source>
        <dbReference type="ARBA" id="ARBA00022676"/>
    </source>
</evidence>
<dbReference type="PANTHER" id="PTHR32315">
    <property type="entry name" value="ADENINE PHOSPHORIBOSYLTRANSFERASE"/>
    <property type="match status" value="1"/>
</dbReference>
<keyword evidence="7" id="KW-0808">Transferase</keyword>
<comment type="caution">
    <text evidence="11">The sequence shown here is derived from an EMBL/GenBank/DDBJ whole genome shotgun (WGS) entry which is preliminary data.</text>
</comment>
<dbReference type="Gene3D" id="3.40.50.2020">
    <property type="match status" value="1"/>
</dbReference>
<dbReference type="Pfam" id="PF14681">
    <property type="entry name" value="UPRTase"/>
    <property type="match status" value="1"/>
</dbReference>
<dbReference type="GO" id="GO:0008655">
    <property type="term" value="P:pyrimidine-containing compound salvage"/>
    <property type="evidence" value="ECO:0007669"/>
    <property type="project" value="UniProtKB-ARBA"/>
</dbReference>
<dbReference type="GO" id="GO:0004845">
    <property type="term" value="F:uracil phosphoribosyltransferase activity"/>
    <property type="evidence" value="ECO:0007669"/>
    <property type="project" value="UniProtKB-EC"/>
</dbReference>
<dbReference type="PANTHER" id="PTHR32315:SF4">
    <property type="entry name" value="URACIL PHOSPHORIBOSYLTRANSFERASE, CHLOROPLASTIC"/>
    <property type="match status" value="1"/>
</dbReference>
<dbReference type="InterPro" id="IPR000836">
    <property type="entry name" value="PRTase_dom"/>
</dbReference>
<evidence type="ECO:0000313" key="12">
    <source>
        <dbReference type="Proteomes" id="UP001147746"/>
    </source>
</evidence>
<evidence type="ECO:0000256" key="1">
    <source>
        <dbReference type="ARBA" id="ARBA00001946"/>
    </source>
</evidence>
<keyword evidence="9" id="KW-0342">GTP-binding</keyword>
<dbReference type="EMBL" id="JAPZBO010000005">
    <property type="protein sequence ID" value="KAJ5316175.1"/>
    <property type="molecule type" value="Genomic_DNA"/>
</dbReference>
<evidence type="ECO:0000256" key="2">
    <source>
        <dbReference type="ARBA" id="ARBA00005180"/>
    </source>
</evidence>
<keyword evidence="8" id="KW-0547">Nucleotide-binding</keyword>
<gene>
    <name evidence="11" type="ORF">N7476_006482</name>
</gene>
<organism evidence="11 12">
    <name type="scientific">Penicillium atrosanguineum</name>
    <dbReference type="NCBI Taxonomy" id="1132637"/>
    <lineage>
        <taxon>Eukaryota</taxon>
        <taxon>Fungi</taxon>
        <taxon>Dikarya</taxon>
        <taxon>Ascomycota</taxon>
        <taxon>Pezizomycotina</taxon>
        <taxon>Eurotiomycetes</taxon>
        <taxon>Eurotiomycetidae</taxon>
        <taxon>Eurotiales</taxon>
        <taxon>Aspergillaceae</taxon>
        <taxon>Penicillium</taxon>
    </lineage>
</organism>
<keyword evidence="6" id="KW-0328">Glycosyltransferase</keyword>
<evidence type="ECO:0000256" key="5">
    <source>
        <dbReference type="ARBA" id="ARBA00022533"/>
    </source>
</evidence>
<sequence length="235" mass="25580">MHHGNEKDNGASCHTQDAFEHERMFVLPQGNHLLSLMTVLRDAKTNSTLFAETTERVGDQLIAAALDFVPAEKTPVVSPTGSTYQGMRHTAPVCGVSILRAGASLENAMRRGYAGPLSFGKVLIQRDEETCQPKLFYSKFPPNIASQRVMVLEPMLATGGSACAAINVIKAQGVPEENIIFVNVLASRYGAKTLFSRFPQIRLVTAAVDEDMTLSNHIDPGLGDFGDRFYGTYDS</sequence>
<evidence type="ECO:0000313" key="11">
    <source>
        <dbReference type="EMBL" id="KAJ5316175.1"/>
    </source>
</evidence>
<evidence type="ECO:0000256" key="8">
    <source>
        <dbReference type="ARBA" id="ARBA00022741"/>
    </source>
</evidence>
<dbReference type="SUPFAM" id="SSF53271">
    <property type="entry name" value="PRTase-like"/>
    <property type="match status" value="1"/>
</dbReference>